<proteinExistence type="predicted"/>
<evidence type="ECO:0000313" key="1">
    <source>
        <dbReference type="EMBL" id="SDE90598.1"/>
    </source>
</evidence>
<organism evidence="1 2">
    <name type="scientific">Halorientalis regularis</name>
    <dbReference type="NCBI Taxonomy" id="660518"/>
    <lineage>
        <taxon>Archaea</taxon>
        <taxon>Methanobacteriati</taxon>
        <taxon>Methanobacteriota</taxon>
        <taxon>Stenosarchaea group</taxon>
        <taxon>Halobacteria</taxon>
        <taxon>Halobacteriales</taxon>
        <taxon>Haloarculaceae</taxon>
        <taxon>Halorientalis</taxon>
    </lineage>
</organism>
<dbReference type="Pfam" id="PF23367">
    <property type="entry name" value="DUF7091"/>
    <property type="match status" value="1"/>
</dbReference>
<keyword evidence="2" id="KW-1185">Reference proteome</keyword>
<reference evidence="2" key="1">
    <citation type="submission" date="2016-10" db="EMBL/GenBank/DDBJ databases">
        <authorList>
            <person name="Varghese N."/>
            <person name="Submissions S."/>
        </authorList>
    </citation>
    <scope>NUCLEOTIDE SEQUENCE [LARGE SCALE GENOMIC DNA]</scope>
    <source>
        <strain evidence="2">IBRC-M 10760</strain>
    </source>
</reference>
<sequence length="93" mass="10542">MDDDGRLRRFVENLRSAGDQFAEAKRAYSDAKRAALADLPQDDRGRAKLVCRRYAERRAVALDDAGRPACFDPDHRDCQGCVEDVREGVVETW</sequence>
<dbReference type="RefSeq" id="WP_092687920.1">
    <property type="nucleotide sequence ID" value="NZ_FNBK01000002.1"/>
</dbReference>
<accession>A0A1G7GQZ8</accession>
<name>A0A1G7GQZ8_9EURY</name>
<dbReference type="EMBL" id="FNBK01000002">
    <property type="protein sequence ID" value="SDE90598.1"/>
    <property type="molecule type" value="Genomic_DNA"/>
</dbReference>
<dbReference type="OrthoDB" id="213643at2157"/>
<protein>
    <submittedName>
        <fullName evidence="1">Uncharacterized protein</fullName>
    </submittedName>
</protein>
<dbReference type="STRING" id="660518.SAMN05216218_102150"/>
<dbReference type="Proteomes" id="UP000199076">
    <property type="component" value="Unassembled WGS sequence"/>
</dbReference>
<evidence type="ECO:0000313" key="2">
    <source>
        <dbReference type="Proteomes" id="UP000199076"/>
    </source>
</evidence>
<dbReference type="InterPro" id="IPR055517">
    <property type="entry name" value="DUF7091"/>
</dbReference>
<gene>
    <name evidence="1" type="ORF">SAMN05216218_102150</name>
</gene>
<dbReference type="AlphaFoldDB" id="A0A1G7GQZ8"/>